<dbReference type="NCBIfam" id="TIGR01972">
    <property type="entry name" value="NDH_I_M"/>
    <property type="match status" value="1"/>
</dbReference>
<evidence type="ECO:0000259" key="10">
    <source>
        <dbReference type="Pfam" id="PF00361"/>
    </source>
</evidence>
<evidence type="ECO:0000313" key="13">
    <source>
        <dbReference type="Proteomes" id="UP000241436"/>
    </source>
</evidence>
<name>A0A2T4U0V6_9BACT</name>
<feature type="transmembrane region" description="Helical" evidence="9">
    <location>
        <begin position="379"/>
        <end position="396"/>
    </location>
</feature>
<dbReference type="InterPro" id="IPR010227">
    <property type="entry name" value="NADH_Q_OxRdtase_chainM/4"/>
</dbReference>
<dbReference type="OrthoDB" id="9805769at2"/>
<feature type="transmembrane region" description="Helical" evidence="9">
    <location>
        <begin position="169"/>
        <end position="190"/>
    </location>
</feature>
<sequence>MSQAGGPILSTLIVLPLLGVLLLTIVDGAREGLIKRLALAVSGLDLLLSLIVYVRFDPAQAGMQFVERASWIPSIGSSYFLGVDGISLPLLLLTTFLTPIAILASFSGIASRVKAYMICMLLLLSGMIGVFVALDLVLFYVFWEGMLIPMYFLIGVWGGPRRIYATLKFVLFTMAGSVLMLLAMIALAFLHQESTGQLTFDLLELIGGSISYGTQLWLFAAFGLAFAIKVPMFPFHTWLPDAHVEAPTAGSVLLAGVLLKMGTYGFLRFALPLFPEAAVAFTPLISALAVIGILYGALVAMVQDDLKRLIAYSSVSHLGFVMLGIFAMNVQAVEGSILQMVNHGLSTGALFLLIGMIYERRHTRMIEEFGGLSRTLPRFALCFLVVTMSSIGLPGLNGFVGEFLILTGTFRVHKGFAVIATLGVILAAVYMLWMWQRVMWGKSRRAENLTLNDIGCREMAILVPIILLILWIGLNPNPLLRRMDASVIHLLDGMRIAATSEVQIPPSPPFVKGGWGDLVRSAN</sequence>
<dbReference type="GO" id="GO:0048039">
    <property type="term" value="F:ubiquinone binding"/>
    <property type="evidence" value="ECO:0007669"/>
    <property type="project" value="TreeGrafter"/>
</dbReference>
<feature type="transmembrane region" description="Helical" evidence="9">
    <location>
        <begin position="309"/>
        <end position="328"/>
    </location>
</feature>
<keyword evidence="6" id="KW-0520">NAD</keyword>
<evidence type="ECO:0000256" key="1">
    <source>
        <dbReference type="ARBA" id="ARBA00004127"/>
    </source>
</evidence>
<gene>
    <name evidence="12" type="ORF">CLG94_01695</name>
</gene>
<comment type="caution">
    <text evidence="12">The sequence shown here is derived from an EMBL/GenBank/DDBJ whole genome shotgun (WGS) entry which is preliminary data.</text>
</comment>
<dbReference type="PRINTS" id="PR01437">
    <property type="entry name" value="NUOXDRDTASE4"/>
</dbReference>
<keyword evidence="7 9" id="KW-0472">Membrane</keyword>
<feature type="transmembrane region" description="Helical" evidence="9">
    <location>
        <begin position="37"/>
        <end position="56"/>
    </location>
</feature>
<feature type="domain" description="NADH:ubiquinone oxidoreductase chain 4 N-terminal" evidence="11">
    <location>
        <begin position="76"/>
        <end position="125"/>
    </location>
</feature>
<dbReference type="GO" id="GO:0003954">
    <property type="term" value="F:NADH dehydrogenase activity"/>
    <property type="evidence" value="ECO:0007669"/>
    <property type="project" value="TreeGrafter"/>
</dbReference>
<dbReference type="Pfam" id="PF01059">
    <property type="entry name" value="Oxidored_q5_N"/>
    <property type="match status" value="1"/>
</dbReference>
<dbReference type="RefSeq" id="WP_107561168.1">
    <property type="nucleotide sequence ID" value="NZ_NVQC01000009.1"/>
</dbReference>
<evidence type="ECO:0000259" key="11">
    <source>
        <dbReference type="Pfam" id="PF01059"/>
    </source>
</evidence>
<feature type="transmembrane region" description="Helical" evidence="9">
    <location>
        <begin position="277"/>
        <end position="302"/>
    </location>
</feature>
<evidence type="ECO:0000256" key="5">
    <source>
        <dbReference type="ARBA" id="ARBA00022989"/>
    </source>
</evidence>
<keyword evidence="13" id="KW-1185">Reference proteome</keyword>
<keyword evidence="3 8" id="KW-0812">Transmembrane</keyword>
<keyword evidence="5 9" id="KW-1133">Transmembrane helix</keyword>
<evidence type="ECO:0000256" key="2">
    <source>
        <dbReference type="ARBA" id="ARBA00009025"/>
    </source>
</evidence>
<dbReference type="InterPro" id="IPR000260">
    <property type="entry name" value="NADH4_N"/>
</dbReference>
<evidence type="ECO:0000256" key="8">
    <source>
        <dbReference type="RuleBase" id="RU000320"/>
    </source>
</evidence>
<dbReference type="GO" id="GO:0012505">
    <property type="term" value="C:endomembrane system"/>
    <property type="evidence" value="ECO:0007669"/>
    <property type="project" value="UniProtKB-SubCell"/>
</dbReference>
<dbReference type="Pfam" id="PF00361">
    <property type="entry name" value="Proton_antipo_M"/>
    <property type="match status" value="1"/>
</dbReference>
<organism evidence="12 13">
    <name type="scientific">Candidatus Methylomirabilis limnetica</name>
    <dbReference type="NCBI Taxonomy" id="2033718"/>
    <lineage>
        <taxon>Bacteria</taxon>
        <taxon>Candidatus Methylomirabilota</taxon>
        <taxon>Candidatus Methylomirabilia</taxon>
        <taxon>Candidatus Methylomirabilales</taxon>
        <taxon>Candidatus Methylomirabilaceae</taxon>
        <taxon>Candidatus Methylomirabilis</taxon>
    </lineage>
</organism>
<dbReference type="GO" id="GO:0008137">
    <property type="term" value="F:NADH dehydrogenase (ubiquinone) activity"/>
    <property type="evidence" value="ECO:0007669"/>
    <property type="project" value="InterPro"/>
</dbReference>
<feature type="transmembrane region" description="Helical" evidence="9">
    <location>
        <begin position="416"/>
        <end position="435"/>
    </location>
</feature>
<accession>A0A2T4U0V6</accession>
<dbReference type="PANTHER" id="PTHR43507:SF1">
    <property type="entry name" value="NADH-UBIQUINONE OXIDOREDUCTASE CHAIN 4"/>
    <property type="match status" value="1"/>
</dbReference>
<reference evidence="12 13" key="1">
    <citation type="submission" date="2017-09" db="EMBL/GenBank/DDBJ databases">
        <title>Bloom of a denitrifying methanotroph, Candidatus Methylomirabilis limnetica, in a deep stratified lake.</title>
        <authorList>
            <person name="Graf J.S."/>
            <person name="Marchant H.K."/>
            <person name="Tienken D."/>
            <person name="Hach P.F."/>
            <person name="Brand A."/>
            <person name="Schubert C.J."/>
            <person name="Kuypers M.M."/>
            <person name="Milucka J."/>
        </authorList>
    </citation>
    <scope>NUCLEOTIDE SEQUENCE [LARGE SCALE GENOMIC DNA]</scope>
    <source>
        <strain evidence="12 13">Zug</strain>
    </source>
</reference>
<comment type="subcellular location">
    <subcellularLocation>
        <location evidence="1">Endomembrane system</location>
        <topology evidence="1">Multi-pass membrane protein</topology>
    </subcellularLocation>
    <subcellularLocation>
        <location evidence="8">Membrane</location>
        <topology evidence="8">Multi-pass membrane protein</topology>
    </subcellularLocation>
</comment>
<feature type="transmembrane region" description="Helical" evidence="9">
    <location>
        <begin position="210"/>
        <end position="228"/>
    </location>
</feature>
<comment type="similarity">
    <text evidence="2">Belongs to the complex I subunit 4 family.</text>
</comment>
<evidence type="ECO:0000256" key="3">
    <source>
        <dbReference type="ARBA" id="ARBA00022692"/>
    </source>
</evidence>
<feature type="transmembrane region" description="Helical" evidence="9">
    <location>
        <begin position="340"/>
        <end position="358"/>
    </location>
</feature>
<evidence type="ECO:0000313" key="12">
    <source>
        <dbReference type="EMBL" id="PTL37003.1"/>
    </source>
</evidence>
<feature type="domain" description="NADH:quinone oxidoreductase/Mrp antiporter transmembrane" evidence="10">
    <location>
        <begin position="133"/>
        <end position="423"/>
    </location>
</feature>
<feature type="transmembrane region" description="Helical" evidence="9">
    <location>
        <begin position="140"/>
        <end position="157"/>
    </location>
</feature>
<evidence type="ECO:0000256" key="9">
    <source>
        <dbReference type="SAM" id="Phobius"/>
    </source>
</evidence>
<feature type="transmembrane region" description="Helical" evidence="9">
    <location>
        <begin position="249"/>
        <end position="271"/>
    </location>
</feature>
<evidence type="ECO:0000256" key="7">
    <source>
        <dbReference type="ARBA" id="ARBA00023136"/>
    </source>
</evidence>
<dbReference type="NCBIfam" id="NF004499">
    <property type="entry name" value="PRK05846.1-3"/>
    <property type="match status" value="1"/>
</dbReference>
<protein>
    <submittedName>
        <fullName evidence="12">NADH-quinone oxidoreductase subunit M</fullName>
    </submittedName>
</protein>
<dbReference type="PANTHER" id="PTHR43507">
    <property type="entry name" value="NADH-UBIQUINONE OXIDOREDUCTASE CHAIN 4"/>
    <property type="match status" value="1"/>
</dbReference>
<dbReference type="InterPro" id="IPR003918">
    <property type="entry name" value="NADH_UbQ_OxRdtase"/>
</dbReference>
<feature type="transmembrane region" description="Helical" evidence="9">
    <location>
        <begin position="6"/>
        <end position="25"/>
    </location>
</feature>
<feature type="transmembrane region" description="Helical" evidence="9">
    <location>
        <begin position="456"/>
        <end position="474"/>
    </location>
</feature>
<dbReference type="InterPro" id="IPR001750">
    <property type="entry name" value="ND/Mrp_TM"/>
</dbReference>
<dbReference type="GO" id="GO:0016020">
    <property type="term" value="C:membrane"/>
    <property type="evidence" value="ECO:0007669"/>
    <property type="project" value="UniProtKB-SubCell"/>
</dbReference>
<proteinExistence type="inferred from homology"/>
<evidence type="ECO:0000256" key="4">
    <source>
        <dbReference type="ARBA" id="ARBA00022967"/>
    </source>
</evidence>
<dbReference type="GO" id="GO:0042773">
    <property type="term" value="P:ATP synthesis coupled electron transport"/>
    <property type="evidence" value="ECO:0007669"/>
    <property type="project" value="InterPro"/>
</dbReference>
<keyword evidence="4" id="KW-1278">Translocase</keyword>
<evidence type="ECO:0000256" key="6">
    <source>
        <dbReference type="ARBA" id="ARBA00023027"/>
    </source>
</evidence>
<feature type="transmembrane region" description="Helical" evidence="9">
    <location>
        <begin position="76"/>
        <end position="103"/>
    </location>
</feature>
<reference evidence="13" key="2">
    <citation type="journal article" date="2018" name="Environ. Microbiol.">
        <title>Bloom of a denitrifying methanotroph, 'Candidatus Methylomirabilis limnetica', in a deep stratified lake.</title>
        <authorList>
            <person name="Graf J.S."/>
            <person name="Mayr M.J."/>
            <person name="Marchant H.K."/>
            <person name="Tienken D."/>
            <person name="Hach P.F."/>
            <person name="Brand A."/>
            <person name="Schubert C.J."/>
            <person name="Kuypers M.M."/>
            <person name="Milucka J."/>
        </authorList>
    </citation>
    <scope>NUCLEOTIDE SEQUENCE [LARGE SCALE GENOMIC DNA]</scope>
    <source>
        <strain evidence="13">Zug</strain>
    </source>
</reference>
<dbReference type="GO" id="GO:0015990">
    <property type="term" value="P:electron transport coupled proton transport"/>
    <property type="evidence" value="ECO:0007669"/>
    <property type="project" value="TreeGrafter"/>
</dbReference>
<dbReference type="EMBL" id="NVQC01000009">
    <property type="protein sequence ID" value="PTL37003.1"/>
    <property type="molecule type" value="Genomic_DNA"/>
</dbReference>
<feature type="transmembrane region" description="Helical" evidence="9">
    <location>
        <begin position="115"/>
        <end position="134"/>
    </location>
</feature>
<dbReference type="Proteomes" id="UP000241436">
    <property type="component" value="Unassembled WGS sequence"/>
</dbReference>
<dbReference type="AlphaFoldDB" id="A0A2T4U0V6"/>